<feature type="region of interest" description="Disordered" evidence="3">
    <location>
        <begin position="109"/>
        <end position="171"/>
    </location>
</feature>
<dbReference type="AlphaFoldDB" id="A0A4Q4TCV2"/>
<gene>
    <name evidence="5" type="ORF">DL764_004472</name>
</gene>
<evidence type="ECO:0000259" key="4">
    <source>
        <dbReference type="Pfam" id="PF00176"/>
    </source>
</evidence>
<dbReference type="GO" id="GO:0005524">
    <property type="term" value="F:ATP binding"/>
    <property type="evidence" value="ECO:0007669"/>
    <property type="project" value="InterPro"/>
</dbReference>
<feature type="compositionally biased region" description="Acidic residues" evidence="3">
    <location>
        <begin position="39"/>
        <end position="52"/>
    </location>
</feature>
<comment type="caution">
    <text evidence="5">The sequence shown here is derived from an EMBL/GenBank/DDBJ whole genome shotgun (WGS) entry which is preliminary data.</text>
</comment>
<proteinExistence type="predicted"/>
<dbReference type="EMBL" id="QJNU01000212">
    <property type="protein sequence ID" value="RYP04378.1"/>
    <property type="molecule type" value="Genomic_DNA"/>
</dbReference>
<dbReference type="Pfam" id="PF00176">
    <property type="entry name" value="SNF2-rel_dom"/>
    <property type="match status" value="1"/>
</dbReference>
<dbReference type="InterPro" id="IPR038718">
    <property type="entry name" value="SNF2-like_sf"/>
</dbReference>
<evidence type="ECO:0000313" key="6">
    <source>
        <dbReference type="Proteomes" id="UP000293360"/>
    </source>
</evidence>
<keyword evidence="2" id="KW-0067">ATP-binding</keyword>
<reference evidence="5 6" key="1">
    <citation type="submission" date="2018-06" db="EMBL/GenBank/DDBJ databases">
        <title>Complete Genomes of Monosporascus.</title>
        <authorList>
            <person name="Robinson A.J."/>
            <person name="Natvig D.O."/>
        </authorList>
    </citation>
    <scope>NUCLEOTIDE SEQUENCE [LARGE SCALE GENOMIC DNA]</scope>
    <source>
        <strain evidence="5 6">CBS 110550</strain>
    </source>
</reference>
<keyword evidence="6" id="KW-1185">Reference proteome</keyword>
<dbReference type="Gene3D" id="3.40.50.10810">
    <property type="entry name" value="Tandem AAA-ATPase domain"/>
    <property type="match status" value="1"/>
</dbReference>
<protein>
    <recommendedName>
        <fullName evidence="4">SNF2 N-terminal domain-containing protein</fullName>
    </recommendedName>
</protein>
<feature type="compositionally biased region" description="Polar residues" evidence="3">
    <location>
        <begin position="115"/>
        <end position="128"/>
    </location>
</feature>
<evidence type="ECO:0000256" key="1">
    <source>
        <dbReference type="ARBA" id="ARBA00022741"/>
    </source>
</evidence>
<dbReference type="InterPro" id="IPR000330">
    <property type="entry name" value="SNF2_N"/>
</dbReference>
<dbReference type="STRING" id="155417.A0A4Q4TCV2"/>
<keyword evidence="1" id="KW-0547">Nucleotide-binding</keyword>
<dbReference type="Proteomes" id="UP000293360">
    <property type="component" value="Unassembled WGS sequence"/>
</dbReference>
<evidence type="ECO:0000313" key="5">
    <source>
        <dbReference type="EMBL" id="RYP04378.1"/>
    </source>
</evidence>
<evidence type="ECO:0000256" key="3">
    <source>
        <dbReference type="SAM" id="MobiDB-lite"/>
    </source>
</evidence>
<name>A0A4Q4TCV2_9PEZI</name>
<feature type="region of interest" description="Disordered" evidence="3">
    <location>
        <begin position="1"/>
        <end position="85"/>
    </location>
</feature>
<accession>A0A4Q4TCV2</accession>
<evidence type="ECO:0000256" key="2">
    <source>
        <dbReference type="ARBA" id="ARBA00022840"/>
    </source>
</evidence>
<feature type="domain" description="SNF2 N-terminal" evidence="4">
    <location>
        <begin position="229"/>
        <end position="254"/>
    </location>
</feature>
<sequence>MKSQPTRGPRKTTSPESAAAPPPRRKRASPSLENAVGTDTEEDLTSGSDEEIPAARGSQETTGCTRVPDTGEAHDTRGPPQSKASLQEVLERYGETMRATLFDRVEASPSMYPSEHSQTEALPINTPSPLRGPTSIDLSNRVGRPRHQSETESQGLPYQRASRPTMEQRPVEPKRVIDLSADDNAFPSYDAFIEPYNGGWVDAAWTGTCELFGCSVTATEVKIAGFSLREGAAGGLLADDMGLGKTIESLAVVVVRRRLLQSQDHVRDNFDTGSLEVFVRYHEVRLHLLQRLISDGIDSKLLFALSKVKPQLTPGRVPR</sequence>
<organism evidence="5 6">
    <name type="scientific">Monosporascus ibericus</name>
    <dbReference type="NCBI Taxonomy" id="155417"/>
    <lineage>
        <taxon>Eukaryota</taxon>
        <taxon>Fungi</taxon>
        <taxon>Dikarya</taxon>
        <taxon>Ascomycota</taxon>
        <taxon>Pezizomycotina</taxon>
        <taxon>Sordariomycetes</taxon>
        <taxon>Xylariomycetidae</taxon>
        <taxon>Xylariales</taxon>
        <taxon>Xylariales incertae sedis</taxon>
        <taxon>Monosporascus</taxon>
    </lineage>
</organism>